<dbReference type="OrthoDB" id="3365267at2759"/>
<organism evidence="2 3">
    <name type="scientific">Didymella pomorum</name>
    <dbReference type="NCBI Taxonomy" id="749634"/>
    <lineage>
        <taxon>Eukaryota</taxon>
        <taxon>Fungi</taxon>
        <taxon>Dikarya</taxon>
        <taxon>Ascomycota</taxon>
        <taxon>Pezizomycotina</taxon>
        <taxon>Dothideomycetes</taxon>
        <taxon>Pleosporomycetidae</taxon>
        <taxon>Pleosporales</taxon>
        <taxon>Pleosporineae</taxon>
        <taxon>Didymellaceae</taxon>
        <taxon>Didymella</taxon>
    </lineage>
</organism>
<evidence type="ECO:0000313" key="3">
    <source>
        <dbReference type="Proteomes" id="UP001140510"/>
    </source>
</evidence>
<evidence type="ECO:0000313" key="2">
    <source>
        <dbReference type="EMBL" id="KAJ4407152.1"/>
    </source>
</evidence>
<name>A0A9W8ZFD3_9PLEO</name>
<dbReference type="EMBL" id="JAPEVA010000022">
    <property type="protein sequence ID" value="KAJ4407152.1"/>
    <property type="molecule type" value="Genomic_DNA"/>
</dbReference>
<evidence type="ECO:0000256" key="1">
    <source>
        <dbReference type="SAM" id="Phobius"/>
    </source>
</evidence>
<accession>A0A9W8ZFD3</accession>
<keyword evidence="1" id="KW-0812">Transmembrane</keyword>
<keyword evidence="3" id="KW-1185">Reference proteome</keyword>
<keyword evidence="1" id="KW-1133">Transmembrane helix</keyword>
<comment type="caution">
    <text evidence="2">The sequence shown here is derived from an EMBL/GenBank/DDBJ whole genome shotgun (WGS) entry which is preliminary data.</text>
</comment>
<proteinExistence type="predicted"/>
<feature type="transmembrane region" description="Helical" evidence="1">
    <location>
        <begin position="110"/>
        <end position="132"/>
    </location>
</feature>
<dbReference type="Proteomes" id="UP001140510">
    <property type="component" value="Unassembled WGS sequence"/>
</dbReference>
<dbReference type="AlphaFoldDB" id="A0A9W8ZFD3"/>
<sequence>MSESLALFRPNQSKDLRQLAEEHLQHDLDQKDRDVLKKASRKLSTHVGMASLVGVSLGLYGAYRLRRMRLAYFQAFKAMEKPTEIRFADGRTEKIPDLTGKLAPSRWGDAATFALFSLGGLFLGGELGLITGTASATRTMMKDPESRGKIERALRNYRIDVLQREMQRLRNAKMPSIM</sequence>
<keyword evidence="1" id="KW-0472">Membrane</keyword>
<gene>
    <name evidence="2" type="ORF">N0V91_004034</name>
</gene>
<protein>
    <recommendedName>
        <fullName evidence="4">Transmembrane protein</fullName>
    </recommendedName>
</protein>
<reference evidence="2" key="1">
    <citation type="submission" date="2022-10" db="EMBL/GenBank/DDBJ databases">
        <title>Tapping the CABI collections for fungal endophytes: first genome assemblies for Collariella, Neodidymelliopsis, Ascochyta clinopodiicola, Didymella pomorum, Didymosphaeria variabile, Neocosmospora piperis and Neocucurbitaria cava.</title>
        <authorList>
            <person name="Hill R."/>
        </authorList>
    </citation>
    <scope>NUCLEOTIDE SEQUENCE</scope>
    <source>
        <strain evidence="2">IMI 355091</strain>
    </source>
</reference>
<feature type="transmembrane region" description="Helical" evidence="1">
    <location>
        <begin position="43"/>
        <end position="63"/>
    </location>
</feature>
<evidence type="ECO:0008006" key="4">
    <source>
        <dbReference type="Google" id="ProtNLM"/>
    </source>
</evidence>